<comment type="caution">
    <text evidence="3">The sequence shown here is derived from an EMBL/GenBank/DDBJ whole genome shotgun (WGS) entry which is preliminary data.</text>
</comment>
<evidence type="ECO:0000313" key="3">
    <source>
        <dbReference type="EMBL" id="RCH90075.1"/>
    </source>
</evidence>
<organism evidence="3 4">
    <name type="scientific">Rhizopus stolonifer</name>
    <name type="common">Rhizopus nigricans</name>
    <dbReference type="NCBI Taxonomy" id="4846"/>
    <lineage>
        <taxon>Eukaryota</taxon>
        <taxon>Fungi</taxon>
        <taxon>Fungi incertae sedis</taxon>
        <taxon>Mucoromycota</taxon>
        <taxon>Mucoromycotina</taxon>
        <taxon>Mucoromycetes</taxon>
        <taxon>Mucorales</taxon>
        <taxon>Mucorineae</taxon>
        <taxon>Rhizopodaceae</taxon>
        <taxon>Rhizopus</taxon>
    </lineage>
</organism>
<dbReference type="AlphaFoldDB" id="A0A367JJL2"/>
<evidence type="ECO:0000256" key="2">
    <source>
        <dbReference type="SAM" id="MobiDB-lite"/>
    </source>
</evidence>
<dbReference type="STRING" id="4846.A0A367JJL2"/>
<name>A0A367JJL2_RHIST</name>
<reference evidence="3 4" key="1">
    <citation type="journal article" date="2018" name="G3 (Bethesda)">
        <title>Phylogenetic and Phylogenomic Definition of Rhizopus Species.</title>
        <authorList>
            <person name="Gryganskyi A.P."/>
            <person name="Golan J."/>
            <person name="Dolatabadi S."/>
            <person name="Mondo S."/>
            <person name="Robb S."/>
            <person name="Idnurm A."/>
            <person name="Muszewska A."/>
            <person name="Steczkiewicz K."/>
            <person name="Masonjones S."/>
            <person name="Liao H.L."/>
            <person name="Gajdeczka M.T."/>
            <person name="Anike F."/>
            <person name="Vuek A."/>
            <person name="Anishchenko I.M."/>
            <person name="Voigt K."/>
            <person name="de Hoog G.S."/>
            <person name="Smith M.E."/>
            <person name="Heitman J."/>
            <person name="Vilgalys R."/>
            <person name="Stajich J.E."/>
        </authorList>
    </citation>
    <scope>NUCLEOTIDE SEQUENCE [LARGE SCALE GENOMIC DNA]</scope>
    <source>
        <strain evidence="3 4">LSU 92-RS-03</strain>
    </source>
</reference>
<feature type="coiled-coil region" evidence="1">
    <location>
        <begin position="15"/>
        <end position="204"/>
    </location>
</feature>
<keyword evidence="4" id="KW-1185">Reference proteome</keyword>
<accession>A0A367JJL2</accession>
<dbReference type="OrthoDB" id="2238957at2759"/>
<dbReference type="Proteomes" id="UP000253551">
    <property type="component" value="Unassembled WGS sequence"/>
</dbReference>
<feature type="compositionally biased region" description="Basic and acidic residues" evidence="2">
    <location>
        <begin position="274"/>
        <end position="286"/>
    </location>
</feature>
<protein>
    <submittedName>
        <fullName evidence="3">Uncharacterized protein</fullName>
    </submittedName>
</protein>
<keyword evidence="1" id="KW-0175">Coiled coil</keyword>
<dbReference type="Gene3D" id="1.10.287.1490">
    <property type="match status" value="1"/>
</dbReference>
<feature type="non-terminal residue" evidence="3">
    <location>
        <position position="1"/>
    </location>
</feature>
<evidence type="ECO:0000256" key="1">
    <source>
        <dbReference type="SAM" id="Coils"/>
    </source>
</evidence>
<evidence type="ECO:0000313" key="4">
    <source>
        <dbReference type="Proteomes" id="UP000253551"/>
    </source>
</evidence>
<sequence length="702" mass="80623">LKERIIATNKLFKYLATARDEITVKNQEIEFKTQEINKLRETLNNSLRVVKLRDQKQAELTQESERLKLTIKELEHRLQVQENSPEHQKKLDELNKKLATVQDEKAAQESKIISKESYIKQLEAQCHELRENQKKQIEVIHKPKQPAELKKKREEINQLQQQLTTCQTQMESIQQQLQETQEEKDRLEKEKEQLEEEVMSIKIDQDFSHHSNQEEVDQLGKQVKDFESHFHQLRGECTFYRNENAFLKQQLMQLHTQLSQAAGLDTILSSHEPHVPKQAVEIERTETVSVPTSPKEDKTTLRSSSGLVPPPSKVFPLPVTLKKKKKTTSKLTKFVNATNPGRVLENKPIGTKRPSISTTYELNNKKLKTTSENCLEQANSLIKQARLPTEQEIKDMGVSLMKEIDDCYGRIKTSAVIGNHIELVSFGIPDQCTLQLPKGMDHREKIYAWYMAAIYRVSSEEYNALLKELSVKISSCLKTKSSAYAFNVIPCLINVSHIWKEAGLFTTHLMLFDTFQAAVAHVAKRTGTPDNIKMMYDKLKELFEWNDSTGIPACIDKTFNYLKGPELKLLYQQDKDLFKQTRFNIVKTFELAFSVLDNWNDLFDNFIRTRLWSLLGGEITGDISLELIGVLGRLGVSQDPLKPDKPGVATLLNCLIQVMDMNGEETKEDLTIKCTAARSIMKIAGKDPKYHEHVRKFMASLA</sequence>
<feature type="region of interest" description="Disordered" evidence="2">
    <location>
        <begin position="274"/>
        <end position="309"/>
    </location>
</feature>
<dbReference type="EMBL" id="PJQM01003220">
    <property type="protein sequence ID" value="RCH90075.1"/>
    <property type="molecule type" value="Genomic_DNA"/>
</dbReference>
<gene>
    <name evidence="3" type="ORF">CU098_001425</name>
</gene>
<proteinExistence type="predicted"/>